<dbReference type="Proteomes" id="UP000016986">
    <property type="component" value="Unassembled WGS sequence"/>
</dbReference>
<dbReference type="eggNOG" id="arCOG03926">
    <property type="taxonomic scope" value="Archaea"/>
</dbReference>
<dbReference type="AlphaFoldDB" id="U2YXV0"/>
<evidence type="ECO:0000313" key="2">
    <source>
        <dbReference type="EMBL" id="GAD53880.1"/>
    </source>
</evidence>
<keyword evidence="3" id="KW-1185">Reference proteome</keyword>
<reference evidence="2 3" key="1">
    <citation type="submission" date="2013-09" db="EMBL/GenBank/DDBJ databases">
        <title>Whole genome sequencing of Halarchaeum acidiphilum strain MH1-52-1.</title>
        <authorList>
            <person name="Shimane Y."/>
            <person name="Minegishi H."/>
            <person name="Nishi S."/>
            <person name="Echigo A."/>
            <person name="Shuto A."/>
            <person name="Konishi M."/>
            <person name="Ito T."/>
            <person name="Ohkuma M."/>
            <person name="Ohta Y."/>
            <person name="Nagano Y."/>
            <person name="Tsubouchi T."/>
            <person name="Mori K."/>
            <person name="Usui K."/>
            <person name="Kamekura M."/>
            <person name="Usami R."/>
            <person name="Takaki Y."/>
            <person name="Hatada Y."/>
        </authorList>
    </citation>
    <scope>NUCLEOTIDE SEQUENCE [LARGE SCALE GENOMIC DNA]</scope>
    <source>
        <strain evidence="2 3">JCM 16109</strain>
    </source>
</reference>
<evidence type="ECO:0000256" key="1">
    <source>
        <dbReference type="SAM" id="Phobius"/>
    </source>
</evidence>
<dbReference type="EMBL" id="BATA01000122">
    <property type="protein sequence ID" value="GAD53880.1"/>
    <property type="molecule type" value="Genomic_DNA"/>
</dbReference>
<comment type="caution">
    <text evidence="2">The sequence shown here is derived from an EMBL/GenBank/DDBJ whole genome shotgun (WGS) entry which is preliminary data.</text>
</comment>
<dbReference type="Pfam" id="PF23928">
    <property type="entry name" value="DUF7266"/>
    <property type="match status" value="1"/>
</dbReference>
<name>U2YXV0_9EURY</name>
<sequence>MTADRGVSTVVGYVLNLGIALLLVTGLLITTSGFVADQRHRAVEEGLGVVASHLAGDLATIDRLASTSDAEHVAVRADVPEQVAGRAYTIHVSPDGNTTKIQLVETRTGVTVTRSVHTSLTVSESTRGGGSLRFVYDDDGSIEVADD</sequence>
<proteinExistence type="predicted"/>
<organism evidence="2 3">
    <name type="scientific">Halarchaeum acidiphilum MH1-52-1</name>
    <dbReference type="NCBI Taxonomy" id="1261545"/>
    <lineage>
        <taxon>Archaea</taxon>
        <taxon>Methanobacteriati</taxon>
        <taxon>Methanobacteriota</taxon>
        <taxon>Stenosarchaea group</taxon>
        <taxon>Halobacteria</taxon>
        <taxon>Halobacteriales</taxon>
        <taxon>Halobacteriaceae</taxon>
    </lineage>
</organism>
<keyword evidence="1" id="KW-0472">Membrane</keyword>
<accession>U2YXV0</accession>
<keyword evidence="1" id="KW-1133">Transmembrane helix</keyword>
<keyword evidence="1" id="KW-0812">Transmembrane</keyword>
<evidence type="ECO:0000313" key="3">
    <source>
        <dbReference type="Proteomes" id="UP000016986"/>
    </source>
</evidence>
<evidence type="ECO:0008006" key="4">
    <source>
        <dbReference type="Google" id="ProtNLM"/>
    </source>
</evidence>
<protein>
    <recommendedName>
        <fullName evidence="4">Secreted glycoprotein</fullName>
    </recommendedName>
</protein>
<gene>
    <name evidence="2" type="ORF">MBEHAL_2640</name>
</gene>
<feature type="transmembrane region" description="Helical" evidence="1">
    <location>
        <begin position="12"/>
        <end position="36"/>
    </location>
</feature>
<dbReference type="InterPro" id="IPR055690">
    <property type="entry name" value="DUF7266"/>
</dbReference>